<keyword evidence="1" id="KW-0812">Transmembrane</keyword>
<evidence type="ECO:0000313" key="3">
    <source>
        <dbReference type="Proteomes" id="UP001302072"/>
    </source>
</evidence>
<evidence type="ECO:0000313" key="2">
    <source>
        <dbReference type="EMBL" id="WNH52313.1"/>
    </source>
</evidence>
<evidence type="ECO:0000256" key="1">
    <source>
        <dbReference type="SAM" id="Phobius"/>
    </source>
</evidence>
<sequence>MQRLFVMFPDRAPGVGLVLLRVGLCAPLLLQWNAPWTLRSTALAVVIGLLLLGWLTPMATVLAGVLLGAGPAIHWPWIAVALALLLLGPGAYSLDGGRFGRRVRQWGSTRRRGRTPPKE</sequence>
<name>A0ABY9YQ22_9GAMM</name>
<gene>
    <name evidence="2" type="ORF">PDM29_18595</name>
</gene>
<evidence type="ECO:0008006" key="4">
    <source>
        <dbReference type="Google" id="ProtNLM"/>
    </source>
</evidence>
<feature type="transmembrane region" description="Helical" evidence="1">
    <location>
        <begin position="42"/>
        <end position="69"/>
    </location>
</feature>
<protein>
    <recommendedName>
        <fullName evidence="4">Transmembrane protein</fullName>
    </recommendedName>
</protein>
<organism evidence="2 3">
    <name type="scientific">Stenotrophomonas oahuensis</name>
    <dbReference type="NCBI Taxonomy" id="3003271"/>
    <lineage>
        <taxon>Bacteria</taxon>
        <taxon>Pseudomonadati</taxon>
        <taxon>Pseudomonadota</taxon>
        <taxon>Gammaproteobacteria</taxon>
        <taxon>Lysobacterales</taxon>
        <taxon>Lysobacteraceae</taxon>
        <taxon>Stenotrophomonas</taxon>
    </lineage>
</organism>
<feature type="transmembrane region" description="Helical" evidence="1">
    <location>
        <begin position="12"/>
        <end position="30"/>
    </location>
</feature>
<dbReference type="EMBL" id="CP115541">
    <property type="protein sequence ID" value="WNH52313.1"/>
    <property type="molecule type" value="Genomic_DNA"/>
</dbReference>
<reference evidence="2 3" key="1">
    <citation type="submission" date="2022-12" db="EMBL/GenBank/DDBJ databases">
        <title>Two new species, Stenotrophomonas aracearum and Stenotrophomonas oahuensis, isolated from Anthurium (Araceae family) in Hawaii.</title>
        <authorList>
            <person name="Chunag S.C."/>
            <person name="Dobhal S."/>
            <person name="Alvarez A."/>
            <person name="Arif M."/>
        </authorList>
    </citation>
    <scope>NUCLEOTIDE SEQUENCE [LARGE SCALE GENOMIC DNA]</scope>
    <source>
        <strain evidence="2 3">A5586</strain>
    </source>
</reference>
<dbReference type="Proteomes" id="UP001302072">
    <property type="component" value="Chromosome"/>
</dbReference>
<keyword evidence="3" id="KW-1185">Reference proteome</keyword>
<dbReference type="RefSeq" id="WP_311191517.1">
    <property type="nucleotide sequence ID" value="NZ_CP115541.1"/>
</dbReference>
<proteinExistence type="predicted"/>
<keyword evidence="1" id="KW-0472">Membrane</keyword>
<feature type="transmembrane region" description="Helical" evidence="1">
    <location>
        <begin position="75"/>
        <end position="94"/>
    </location>
</feature>
<keyword evidence="1" id="KW-1133">Transmembrane helix</keyword>
<accession>A0ABY9YQ22</accession>